<evidence type="ECO:0000256" key="2">
    <source>
        <dbReference type="ARBA" id="ARBA00004735"/>
    </source>
</evidence>
<dbReference type="InterPro" id="IPR022417">
    <property type="entry name" value="Porphobilin_deaminase_N"/>
</dbReference>
<evidence type="ECO:0000259" key="9">
    <source>
        <dbReference type="Pfam" id="PF01379"/>
    </source>
</evidence>
<evidence type="ECO:0000256" key="7">
    <source>
        <dbReference type="ARBA" id="ARBA00048169"/>
    </source>
</evidence>
<dbReference type="SUPFAM" id="SSF53850">
    <property type="entry name" value="Periplasmic binding protein-like II"/>
    <property type="match status" value="1"/>
</dbReference>
<comment type="similarity">
    <text evidence="3 8">Belongs to the HMBS family.</text>
</comment>
<proteinExistence type="inferred from homology"/>
<dbReference type="PANTHER" id="PTHR11557:SF0">
    <property type="entry name" value="PORPHOBILINOGEN DEAMINASE"/>
    <property type="match status" value="1"/>
</dbReference>
<dbReference type="EMBL" id="CP036281">
    <property type="protein sequence ID" value="QDU79062.1"/>
    <property type="molecule type" value="Genomic_DNA"/>
</dbReference>
<feature type="domain" description="Porphobilinogen deaminase N-terminal" evidence="9">
    <location>
        <begin position="6"/>
        <end position="218"/>
    </location>
</feature>
<dbReference type="NCBIfam" id="TIGR00212">
    <property type="entry name" value="hemC"/>
    <property type="match status" value="1"/>
</dbReference>
<evidence type="ECO:0000259" key="10">
    <source>
        <dbReference type="Pfam" id="PF03900"/>
    </source>
</evidence>
<dbReference type="EC" id="2.5.1.61" evidence="8"/>
<dbReference type="HAMAP" id="MF_00260">
    <property type="entry name" value="Porphobil_deam"/>
    <property type="match status" value="1"/>
</dbReference>
<evidence type="ECO:0000256" key="4">
    <source>
        <dbReference type="ARBA" id="ARBA00011245"/>
    </source>
</evidence>
<evidence type="ECO:0000256" key="8">
    <source>
        <dbReference type="HAMAP-Rule" id="MF_00260"/>
    </source>
</evidence>
<dbReference type="InterPro" id="IPR036803">
    <property type="entry name" value="Porphobilinogen_deaminase_C_sf"/>
</dbReference>
<dbReference type="PROSITE" id="PS00533">
    <property type="entry name" value="PORPHOBILINOGEN_DEAM"/>
    <property type="match status" value="1"/>
</dbReference>
<evidence type="ECO:0000256" key="6">
    <source>
        <dbReference type="ARBA" id="ARBA00023244"/>
    </source>
</evidence>
<dbReference type="GO" id="GO:0004418">
    <property type="term" value="F:hydroxymethylbilane synthase activity"/>
    <property type="evidence" value="ECO:0007669"/>
    <property type="project" value="UniProtKB-UniRule"/>
</dbReference>
<dbReference type="GO" id="GO:0006782">
    <property type="term" value="P:protoporphyrinogen IX biosynthetic process"/>
    <property type="evidence" value="ECO:0007669"/>
    <property type="project" value="UniProtKB-UniRule"/>
</dbReference>
<sequence length="312" mass="33359">MTASTIRIATRASQLALWQAEHVAALLRAAHPDLNVEIVHISTIGDRDQTEPLANMGGQGVFTREVQHALLDNRADVAVHSLKDLPTQSATDELFLAAIPAREEVADVLVLPADSDQQADLDSLPEGARIGTGSMRRQAQLLHYRPDFQVSSIRGNVETRLRKLDEGEYDAIVLAAAGLKRLKLENRISLKLGPPLMLAAVGQGALGLECRTSDQATRDYLAALNEPYTSAAATAERALLNELKAGCHAPVGTNSHLAEDSGQLMLEGVVLSTDGKQRLYGKATASMTDAEQLGRQLAQGLLDQGAAPLIDV</sequence>
<dbReference type="AlphaFoldDB" id="A0A518CIL4"/>
<dbReference type="Proteomes" id="UP000317178">
    <property type="component" value="Chromosome"/>
</dbReference>
<comment type="subunit">
    <text evidence="4 8">Monomer.</text>
</comment>
<dbReference type="FunFam" id="3.40.190.10:FF:000005">
    <property type="entry name" value="Porphobilinogen deaminase"/>
    <property type="match status" value="1"/>
</dbReference>
<comment type="pathway">
    <text evidence="2">Porphyrin-containing compound metabolism; protoporphyrin-IX biosynthesis; coproporphyrinogen-III from 5-aminolevulinate: step 2/4.</text>
</comment>
<evidence type="ECO:0000313" key="12">
    <source>
        <dbReference type="Proteomes" id="UP000317178"/>
    </source>
</evidence>
<dbReference type="OrthoDB" id="9810298at2"/>
<protein>
    <recommendedName>
        <fullName evidence="8">Porphobilinogen deaminase</fullName>
        <shortName evidence="8">PBG</shortName>
        <ecNumber evidence="8">2.5.1.61</ecNumber>
    </recommendedName>
    <alternativeName>
        <fullName evidence="8">Hydroxymethylbilane synthase</fullName>
        <shortName evidence="8">HMBS</shortName>
    </alternativeName>
    <alternativeName>
        <fullName evidence="8">Pre-uroporphyrinogen synthase</fullName>
    </alternativeName>
</protein>
<evidence type="ECO:0000313" key="11">
    <source>
        <dbReference type="EMBL" id="QDU79062.1"/>
    </source>
</evidence>
<comment type="miscellaneous">
    <text evidence="8">The porphobilinogen subunits are added to the dipyrromethane group.</text>
</comment>
<dbReference type="PIRSF" id="PIRSF001438">
    <property type="entry name" value="4pyrrol_synth_OHMeBilane_synth"/>
    <property type="match status" value="1"/>
</dbReference>
<organism evidence="11 12">
    <name type="scientific">Polystyrenella longa</name>
    <dbReference type="NCBI Taxonomy" id="2528007"/>
    <lineage>
        <taxon>Bacteria</taxon>
        <taxon>Pseudomonadati</taxon>
        <taxon>Planctomycetota</taxon>
        <taxon>Planctomycetia</taxon>
        <taxon>Planctomycetales</taxon>
        <taxon>Planctomycetaceae</taxon>
        <taxon>Polystyrenella</taxon>
    </lineage>
</organism>
<dbReference type="FunFam" id="3.40.190.10:FF:000086">
    <property type="entry name" value="Probable porphobilinogen deaminase"/>
    <property type="match status" value="1"/>
</dbReference>
<evidence type="ECO:0000256" key="3">
    <source>
        <dbReference type="ARBA" id="ARBA00005638"/>
    </source>
</evidence>
<dbReference type="PRINTS" id="PR00151">
    <property type="entry name" value="PORPHBDMNASE"/>
</dbReference>
<reference evidence="11 12" key="1">
    <citation type="submission" date="2019-02" db="EMBL/GenBank/DDBJ databases">
        <title>Deep-cultivation of Planctomycetes and their phenomic and genomic characterization uncovers novel biology.</title>
        <authorList>
            <person name="Wiegand S."/>
            <person name="Jogler M."/>
            <person name="Boedeker C."/>
            <person name="Pinto D."/>
            <person name="Vollmers J."/>
            <person name="Rivas-Marin E."/>
            <person name="Kohn T."/>
            <person name="Peeters S.H."/>
            <person name="Heuer A."/>
            <person name="Rast P."/>
            <person name="Oberbeckmann S."/>
            <person name="Bunk B."/>
            <person name="Jeske O."/>
            <person name="Meyerdierks A."/>
            <person name="Storesund J.E."/>
            <person name="Kallscheuer N."/>
            <person name="Luecker S."/>
            <person name="Lage O.M."/>
            <person name="Pohl T."/>
            <person name="Merkel B.J."/>
            <person name="Hornburger P."/>
            <person name="Mueller R.-W."/>
            <person name="Bruemmer F."/>
            <person name="Labrenz M."/>
            <person name="Spormann A.M."/>
            <person name="Op den Camp H."/>
            <person name="Overmann J."/>
            <person name="Amann R."/>
            <person name="Jetten M.S.M."/>
            <person name="Mascher T."/>
            <person name="Medema M.H."/>
            <person name="Devos D.P."/>
            <person name="Kaster A.-K."/>
            <person name="Ovreas L."/>
            <person name="Rohde M."/>
            <person name="Galperin M.Y."/>
            <person name="Jogler C."/>
        </authorList>
    </citation>
    <scope>NUCLEOTIDE SEQUENCE [LARGE SCALE GENOMIC DNA]</scope>
    <source>
        <strain evidence="11 12">Pla110</strain>
    </source>
</reference>
<feature type="domain" description="Porphobilinogen deaminase C-terminal" evidence="10">
    <location>
        <begin position="232"/>
        <end position="302"/>
    </location>
</feature>
<dbReference type="InterPro" id="IPR000860">
    <property type="entry name" value="HemC"/>
</dbReference>
<dbReference type="SUPFAM" id="SSF54782">
    <property type="entry name" value="Porphobilinogen deaminase (hydroxymethylbilane synthase), C-terminal domain"/>
    <property type="match status" value="1"/>
</dbReference>
<keyword evidence="5 8" id="KW-0808">Transferase</keyword>
<dbReference type="Gene3D" id="3.40.190.10">
    <property type="entry name" value="Periplasmic binding protein-like II"/>
    <property type="match status" value="2"/>
</dbReference>
<dbReference type="InterPro" id="IPR022419">
    <property type="entry name" value="Porphobilin_deaminase_cofac_BS"/>
</dbReference>
<accession>A0A518CIL4</accession>
<keyword evidence="6 8" id="KW-0627">Porphyrin biosynthesis</keyword>
<name>A0A518CIL4_9PLAN</name>
<feature type="modified residue" description="S-(dipyrrolylmethanemethyl)cysteine" evidence="8">
    <location>
        <position position="247"/>
    </location>
</feature>
<evidence type="ECO:0000256" key="1">
    <source>
        <dbReference type="ARBA" id="ARBA00002869"/>
    </source>
</evidence>
<dbReference type="GO" id="GO:0005737">
    <property type="term" value="C:cytoplasm"/>
    <property type="evidence" value="ECO:0007669"/>
    <property type="project" value="UniProtKB-UniRule"/>
</dbReference>
<comment type="function">
    <text evidence="1 8">Tetrapolymerization of the monopyrrole PBG into the hydroxymethylbilane pre-uroporphyrinogen in several discrete steps.</text>
</comment>
<dbReference type="KEGG" id="plon:Pla110_07660"/>
<dbReference type="PANTHER" id="PTHR11557">
    <property type="entry name" value="PORPHOBILINOGEN DEAMINASE"/>
    <property type="match status" value="1"/>
</dbReference>
<evidence type="ECO:0000256" key="5">
    <source>
        <dbReference type="ARBA" id="ARBA00022679"/>
    </source>
</evidence>
<dbReference type="Gene3D" id="3.30.160.40">
    <property type="entry name" value="Porphobilinogen deaminase, C-terminal domain"/>
    <property type="match status" value="1"/>
</dbReference>
<dbReference type="RefSeq" id="WP_144993385.1">
    <property type="nucleotide sequence ID" value="NZ_CP036281.1"/>
</dbReference>
<dbReference type="Pfam" id="PF03900">
    <property type="entry name" value="Porphobil_deamC"/>
    <property type="match status" value="1"/>
</dbReference>
<keyword evidence="12" id="KW-1185">Reference proteome</keyword>
<dbReference type="InterPro" id="IPR022418">
    <property type="entry name" value="Porphobilinogen_deaminase_C"/>
</dbReference>
<gene>
    <name evidence="8 11" type="primary">hemC</name>
    <name evidence="11" type="ORF">Pla110_07660</name>
</gene>
<dbReference type="Pfam" id="PF01379">
    <property type="entry name" value="Porphobil_deam"/>
    <property type="match status" value="1"/>
</dbReference>
<comment type="cofactor">
    <cofactor evidence="8">
        <name>dipyrromethane</name>
        <dbReference type="ChEBI" id="CHEBI:60342"/>
    </cofactor>
    <text evidence="8">Binds 1 dipyrromethane group covalently.</text>
</comment>
<comment type="catalytic activity">
    <reaction evidence="7 8">
        <text>4 porphobilinogen + H2O = hydroxymethylbilane + 4 NH4(+)</text>
        <dbReference type="Rhea" id="RHEA:13185"/>
        <dbReference type="ChEBI" id="CHEBI:15377"/>
        <dbReference type="ChEBI" id="CHEBI:28938"/>
        <dbReference type="ChEBI" id="CHEBI:57845"/>
        <dbReference type="ChEBI" id="CHEBI:58126"/>
        <dbReference type="EC" id="2.5.1.61"/>
    </reaction>
</comment>